<reference evidence="8" key="1">
    <citation type="submission" date="2018-05" db="EMBL/GenBank/DDBJ databases">
        <title>Draft genome of Mucuna pruriens seed.</title>
        <authorList>
            <person name="Nnadi N.E."/>
            <person name="Vos R."/>
            <person name="Hasami M.H."/>
            <person name="Devisetty U.K."/>
            <person name="Aguiy J.C."/>
        </authorList>
    </citation>
    <scope>NUCLEOTIDE SEQUENCE [LARGE SCALE GENOMIC DNA]</scope>
    <source>
        <strain evidence="8">JCA_2017</strain>
    </source>
</reference>
<feature type="compositionally biased region" description="Low complexity" evidence="7">
    <location>
        <begin position="7"/>
        <end position="19"/>
    </location>
</feature>
<name>A0A371GJ17_MUCPR</name>
<dbReference type="GO" id="GO:0005886">
    <property type="term" value="C:plasma membrane"/>
    <property type="evidence" value="ECO:0007669"/>
    <property type="project" value="UniProtKB-SubCell"/>
</dbReference>
<evidence type="ECO:0000256" key="6">
    <source>
        <dbReference type="ARBA" id="ARBA00034482"/>
    </source>
</evidence>
<dbReference type="GO" id="GO:0005829">
    <property type="term" value="C:cytosol"/>
    <property type="evidence" value="ECO:0007669"/>
    <property type="project" value="UniProtKB-SubCell"/>
</dbReference>
<comment type="subcellular location">
    <subcellularLocation>
        <location evidence="1">Cell membrane</location>
    </subcellularLocation>
    <subcellularLocation>
        <location evidence="2">Cytoplasm</location>
        <location evidence="2">Cytosol</location>
    </subcellularLocation>
</comment>
<dbReference type="Proteomes" id="UP000257109">
    <property type="component" value="Unassembled WGS sequence"/>
</dbReference>
<keyword evidence="5" id="KW-0472">Membrane</keyword>
<evidence type="ECO:0000256" key="3">
    <source>
        <dbReference type="ARBA" id="ARBA00022475"/>
    </source>
</evidence>
<evidence type="ECO:0000256" key="4">
    <source>
        <dbReference type="ARBA" id="ARBA00022490"/>
    </source>
</evidence>
<evidence type="ECO:0000256" key="5">
    <source>
        <dbReference type="ARBA" id="ARBA00023136"/>
    </source>
</evidence>
<dbReference type="GO" id="GO:0072659">
    <property type="term" value="P:protein localization to plasma membrane"/>
    <property type="evidence" value="ECO:0007669"/>
    <property type="project" value="TreeGrafter"/>
</dbReference>
<protein>
    <submittedName>
        <fullName evidence="8">Hyccin</fullName>
    </submittedName>
</protein>
<dbReference type="Pfam" id="PF09790">
    <property type="entry name" value="Hyccin"/>
    <property type="match status" value="1"/>
</dbReference>
<dbReference type="AlphaFoldDB" id="A0A371GJ17"/>
<evidence type="ECO:0000313" key="9">
    <source>
        <dbReference type="Proteomes" id="UP000257109"/>
    </source>
</evidence>
<organism evidence="8 9">
    <name type="scientific">Mucuna pruriens</name>
    <name type="common">Velvet bean</name>
    <name type="synonym">Dolichos pruriens</name>
    <dbReference type="NCBI Taxonomy" id="157652"/>
    <lineage>
        <taxon>Eukaryota</taxon>
        <taxon>Viridiplantae</taxon>
        <taxon>Streptophyta</taxon>
        <taxon>Embryophyta</taxon>
        <taxon>Tracheophyta</taxon>
        <taxon>Spermatophyta</taxon>
        <taxon>Magnoliopsida</taxon>
        <taxon>eudicotyledons</taxon>
        <taxon>Gunneridae</taxon>
        <taxon>Pentapetalae</taxon>
        <taxon>rosids</taxon>
        <taxon>fabids</taxon>
        <taxon>Fabales</taxon>
        <taxon>Fabaceae</taxon>
        <taxon>Papilionoideae</taxon>
        <taxon>50 kb inversion clade</taxon>
        <taxon>NPAAA clade</taxon>
        <taxon>indigoferoid/millettioid clade</taxon>
        <taxon>Phaseoleae</taxon>
        <taxon>Mucuna</taxon>
    </lineage>
</organism>
<accession>A0A371GJ17</accession>
<feature type="region of interest" description="Disordered" evidence="7">
    <location>
        <begin position="229"/>
        <end position="259"/>
    </location>
</feature>
<proteinExistence type="inferred from homology"/>
<comment type="caution">
    <text evidence="8">The sequence shown here is derived from an EMBL/GenBank/DDBJ whole genome shotgun (WGS) entry which is preliminary data.</text>
</comment>
<dbReference type="PANTHER" id="PTHR31220">
    <property type="entry name" value="HYCCIN RELATED"/>
    <property type="match status" value="1"/>
</dbReference>
<gene>
    <name evidence="8" type="primary">fam126a</name>
    <name evidence="8" type="ORF">CR513_27565</name>
</gene>
<evidence type="ECO:0000313" key="8">
    <source>
        <dbReference type="EMBL" id="RDX90552.1"/>
    </source>
</evidence>
<keyword evidence="3" id="KW-1003">Cell membrane</keyword>
<dbReference type="PANTHER" id="PTHR31220:SF10">
    <property type="entry name" value="HYCCIN"/>
    <property type="match status" value="1"/>
</dbReference>
<keyword evidence="4" id="KW-0963">Cytoplasm</keyword>
<evidence type="ECO:0000256" key="7">
    <source>
        <dbReference type="SAM" id="MobiDB-lite"/>
    </source>
</evidence>
<feature type="compositionally biased region" description="Basic and acidic residues" evidence="7">
    <location>
        <begin position="244"/>
        <end position="259"/>
    </location>
</feature>
<dbReference type="STRING" id="157652.A0A371GJ17"/>
<feature type="non-terminal residue" evidence="8">
    <location>
        <position position="1"/>
    </location>
</feature>
<dbReference type="OrthoDB" id="18937at2759"/>
<dbReference type="EMBL" id="QJKJ01005369">
    <property type="protein sequence ID" value="RDX90552.1"/>
    <property type="molecule type" value="Genomic_DNA"/>
</dbReference>
<keyword evidence="9" id="KW-1185">Reference proteome</keyword>
<evidence type="ECO:0000256" key="2">
    <source>
        <dbReference type="ARBA" id="ARBA00004514"/>
    </source>
</evidence>
<comment type="similarity">
    <text evidence="6">Belongs to the Hyccin family.</text>
</comment>
<evidence type="ECO:0000256" key="1">
    <source>
        <dbReference type="ARBA" id="ARBA00004236"/>
    </source>
</evidence>
<sequence length="348" mass="38144">MSDDEASPTTASAPASSADSTEKIQTAMQSLCSIVSSLNIKTPAALLSNPDVYSRISALLRKPNSGAGDNNLCRWLYDTFQSGVSELQVLVLRFLPVIAGVYMSRVAERKPQAGFEAVLLALYAHETTSRAGQAVSVTIPDLTQPSVYHESKAAPNKNNGSELTLAVVSPALEPHGTVRSTRRARIVGVALELFYSKIPHVPISSKIDFCEFCKVWAGQDGDMYKELEEGEEVEMEKNKKKKDKDKDKDKNKGKGKGKVEGRVPLPWELLQPVLRILGHCLLGPNNRDPDLFRAATEACRCLFARSMHDVNPKAILPMRSLMRLSISAMGKNPLDPTELPFMDHVVSL</sequence>
<dbReference type="GO" id="GO:0046854">
    <property type="term" value="P:phosphatidylinositol phosphate biosynthetic process"/>
    <property type="evidence" value="ECO:0007669"/>
    <property type="project" value="TreeGrafter"/>
</dbReference>
<feature type="region of interest" description="Disordered" evidence="7">
    <location>
        <begin position="1"/>
        <end position="21"/>
    </location>
</feature>
<dbReference type="InterPro" id="IPR018619">
    <property type="entry name" value="Hyccin"/>
</dbReference>